<dbReference type="Pfam" id="PF25041">
    <property type="entry name" value="UFL1_C"/>
    <property type="match status" value="1"/>
</dbReference>
<dbReference type="SUPFAM" id="SSF81383">
    <property type="entry name" value="F-box domain"/>
    <property type="match status" value="1"/>
</dbReference>
<dbReference type="InterPro" id="IPR056761">
    <property type="entry name" value="Ufl1-like_C"/>
</dbReference>
<evidence type="ECO:0000259" key="3">
    <source>
        <dbReference type="Pfam" id="PF25041"/>
    </source>
</evidence>
<accession>A0A815D9X5</accession>
<reference evidence="4" key="1">
    <citation type="submission" date="2021-02" db="EMBL/GenBank/DDBJ databases">
        <authorList>
            <person name="Nowell W R."/>
        </authorList>
    </citation>
    <scope>NUCLEOTIDE SEQUENCE</scope>
</reference>
<evidence type="ECO:0008006" key="6">
    <source>
        <dbReference type="Google" id="ProtNLM"/>
    </source>
</evidence>
<dbReference type="SUPFAM" id="SSF53383">
    <property type="entry name" value="PLP-dependent transferases"/>
    <property type="match status" value="1"/>
</dbReference>
<dbReference type="Pfam" id="PF23659">
    <property type="entry name" value="UFL1"/>
    <property type="match status" value="1"/>
</dbReference>
<feature type="domain" description="E3 UFM1-protein ligase 1-like" evidence="2">
    <location>
        <begin position="715"/>
        <end position="835"/>
    </location>
</feature>
<dbReference type="InterPro" id="IPR000192">
    <property type="entry name" value="Aminotrans_V_dom"/>
</dbReference>
<dbReference type="Gene3D" id="3.90.1150.10">
    <property type="entry name" value="Aspartate Aminotransferase, domain 1"/>
    <property type="match status" value="1"/>
</dbReference>
<dbReference type="InterPro" id="IPR015424">
    <property type="entry name" value="PyrdxlP-dep_Trfase"/>
</dbReference>
<proteinExistence type="predicted"/>
<comment type="caution">
    <text evidence="4">The sequence shown here is derived from an EMBL/GenBank/DDBJ whole genome shotgun (WGS) entry which is preliminary data.</text>
</comment>
<gene>
    <name evidence="4" type="ORF">SEV965_LOCUS26130</name>
</gene>
<name>A0A815D9X5_9BILA</name>
<dbReference type="InterPro" id="IPR036047">
    <property type="entry name" value="F-box-like_dom_sf"/>
</dbReference>
<evidence type="ECO:0000259" key="1">
    <source>
        <dbReference type="Pfam" id="PF00266"/>
    </source>
</evidence>
<dbReference type="PANTHER" id="PTHR43686">
    <property type="entry name" value="SULFURTRANSFERASE-RELATED"/>
    <property type="match status" value="1"/>
</dbReference>
<dbReference type="InterPro" id="IPR015421">
    <property type="entry name" value="PyrdxlP-dep_Trfase_major"/>
</dbReference>
<dbReference type="InterPro" id="IPR015422">
    <property type="entry name" value="PyrdxlP-dep_Trfase_small"/>
</dbReference>
<dbReference type="PANTHER" id="PTHR43686:SF1">
    <property type="entry name" value="AMINOTRAN_5 DOMAIN-CONTAINING PROTEIN"/>
    <property type="match status" value="1"/>
</dbReference>
<dbReference type="Pfam" id="PF00266">
    <property type="entry name" value="Aminotran_5"/>
    <property type="match status" value="1"/>
</dbReference>
<dbReference type="AlphaFoldDB" id="A0A815D9X5"/>
<dbReference type="Gene3D" id="3.40.640.10">
    <property type="entry name" value="Type I PLP-dependent aspartate aminotransferase-like (Major domain)"/>
    <property type="match status" value="1"/>
</dbReference>
<evidence type="ECO:0000313" key="4">
    <source>
        <dbReference type="EMBL" id="CAF1297994.1"/>
    </source>
</evidence>
<dbReference type="Gene3D" id="1.20.1280.50">
    <property type="match status" value="1"/>
</dbReference>
<protein>
    <recommendedName>
        <fullName evidence="6">Cysteine desulfurase</fullName>
    </recommendedName>
</protein>
<evidence type="ECO:0000259" key="2">
    <source>
        <dbReference type="Pfam" id="PF23659"/>
    </source>
</evidence>
<evidence type="ECO:0000313" key="5">
    <source>
        <dbReference type="Proteomes" id="UP000663889"/>
    </source>
</evidence>
<dbReference type="InterPro" id="IPR056580">
    <property type="entry name" value="Ufl1_dom"/>
</dbReference>
<feature type="domain" description="E3 UFM1-protein ligase-like C-terminal" evidence="3">
    <location>
        <begin position="841"/>
        <end position="931"/>
    </location>
</feature>
<dbReference type="EMBL" id="CAJNOU010002178">
    <property type="protein sequence ID" value="CAF1297994.1"/>
    <property type="molecule type" value="Genomic_DNA"/>
</dbReference>
<feature type="domain" description="Aminotransferase class V" evidence="1">
    <location>
        <begin position="250"/>
        <end position="588"/>
    </location>
</feature>
<dbReference type="Proteomes" id="UP000663889">
    <property type="component" value="Unassembled WGS sequence"/>
</dbReference>
<sequence length="958" mass="109298">MSSYMNDENNESSNDLLHPLMSVNNRFDSGYLTLSSSYLTSPSRLSPSIVVFNQYDSPISEYNIQSPINPIKQKFHSIIDYENYITTRKYFDILTQLYYRNTYHLIDNILKNLSNNDLYYCLNVCKQWNFILNNYYQRKRTKNVKRNLFNNNNNTIEQSLIINKKLTSTPMQTIANTIHSRSTIPFNIEITNIETNRIQSQNQSTEDNINLTASTMTFRYGYLKYLHGPTIPKRCPLCGFVSIVDVNDQHGYANTHSDNNACGRQTTKFREEARTMIKRYVNGTNDDVVIFTGSGSTAAINKLVHVLQLNDEEVRSKTVVFISAFEHHSNILPWIESGVKVIRIPNDKQGLIDEDFLENRLKYYHNNIKKQIICTFNAASNVTGIQTDVDRISRLVHLYNGWIFWDYAAAAPYVKIDMNPSRLTYKDAIFISPHKFVGGPSTPGILIAKKSFFTDRVPSDVGGGTVNFVTRTRIEYVTDIERREEGGTPNILGAIRAGLVFHLKESVGYHVIEAREHVLVKKVFARFRNHRTLIILGSTTIPRLAIFSFRIYVPSLDKYIHHNFICVLLNDLFGIQVRSGCSCAGPYVLESAQCTPQMYAAVLQGNITLATPSLAKGATGKKPNVSTGKRKGASKIVEETNPNQETISFISKDEIKTQIRTINDELPDEILDLLTDNLHSIKSRQYLDLFIQRVKESFISKENETTNDTTRKNEMKNIQETLKQLHGNICIFLHSIEQLITENEMNLADTLQRHLIRSLCTDMCDIIIRELDTSASAKTGQLSIEERNKIIQKMSESSRNHLSKVNESLNGKNVEITLTRLEDASSELLQLILKRPNKKTEKDLILDIREKLKAKLTDEQDPAMILHLTVTLLFYAVYNGRLIHAPGKSVPTLIKFLSKNLPNNINQRLHEMQDFVIQQSTTGTENTQLSNEKIQFIKKLGLSAKENMSFTSFENETS</sequence>
<organism evidence="4 5">
    <name type="scientific">Rotaria sordida</name>
    <dbReference type="NCBI Taxonomy" id="392033"/>
    <lineage>
        <taxon>Eukaryota</taxon>
        <taxon>Metazoa</taxon>
        <taxon>Spiralia</taxon>
        <taxon>Gnathifera</taxon>
        <taxon>Rotifera</taxon>
        <taxon>Eurotatoria</taxon>
        <taxon>Bdelloidea</taxon>
        <taxon>Philodinida</taxon>
        <taxon>Philodinidae</taxon>
        <taxon>Rotaria</taxon>
    </lineage>
</organism>